<evidence type="ECO:0000313" key="2">
    <source>
        <dbReference type="EMBL" id="OMH83100.1"/>
    </source>
</evidence>
<gene>
    <name evidence="2" type="ORF">AX774_g3398</name>
</gene>
<evidence type="ECO:0000256" key="1">
    <source>
        <dbReference type="SAM" id="MobiDB-lite"/>
    </source>
</evidence>
<reference evidence="3" key="1">
    <citation type="submission" date="2017-01" db="EMBL/GenBank/DDBJ databases">
        <authorList>
            <person name="Wang Y."/>
            <person name="White M."/>
            <person name="Kvist S."/>
            <person name="Moncalvo J.-M."/>
        </authorList>
    </citation>
    <scope>NUCLEOTIDE SEQUENCE [LARGE SCALE GENOMIC DNA]</scope>
    <source>
        <strain evidence="3">COL-18-3</strain>
    </source>
</reference>
<dbReference type="Proteomes" id="UP000188320">
    <property type="component" value="Unassembled WGS sequence"/>
</dbReference>
<accession>A0A1R1PQ62</accession>
<feature type="region of interest" description="Disordered" evidence="1">
    <location>
        <begin position="43"/>
        <end position="68"/>
    </location>
</feature>
<dbReference type="EMBL" id="LSSK01000514">
    <property type="protein sequence ID" value="OMH83100.1"/>
    <property type="molecule type" value="Genomic_DNA"/>
</dbReference>
<evidence type="ECO:0000313" key="3">
    <source>
        <dbReference type="Proteomes" id="UP000188320"/>
    </source>
</evidence>
<proteinExistence type="predicted"/>
<sequence>MGNVLCDVAKVVIPDRGNKWGYGCDGESVQMVKRLIGDLKEWGGGPKAADWRDEKNGTKLPSGGGKDG</sequence>
<keyword evidence="3" id="KW-1185">Reference proteome</keyword>
<organism evidence="2 3">
    <name type="scientific">Zancudomyces culisetae</name>
    <name type="common">Gut fungus</name>
    <name type="synonym">Smittium culisetae</name>
    <dbReference type="NCBI Taxonomy" id="1213189"/>
    <lineage>
        <taxon>Eukaryota</taxon>
        <taxon>Fungi</taxon>
        <taxon>Fungi incertae sedis</taxon>
        <taxon>Zoopagomycota</taxon>
        <taxon>Kickxellomycotina</taxon>
        <taxon>Harpellomycetes</taxon>
        <taxon>Harpellales</taxon>
        <taxon>Legeriomycetaceae</taxon>
        <taxon>Zancudomyces</taxon>
    </lineage>
</organism>
<dbReference type="AlphaFoldDB" id="A0A1R1PQ62"/>
<name>A0A1R1PQ62_ZANCU</name>
<protein>
    <submittedName>
        <fullName evidence="2">Uncharacterized protein</fullName>
    </submittedName>
</protein>
<comment type="caution">
    <text evidence="2">The sequence shown here is derived from an EMBL/GenBank/DDBJ whole genome shotgun (WGS) entry which is preliminary data.</text>
</comment>